<dbReference type="GO" id="GO:0009279">
    <property type="term" value="C:cell outer membrane"/>
    <property type="evidence" value="ECO:0007669"/>
    <property type="project" value="UniProtKB-SubCell"/>
</dbReference>
<dbReference type="EMBL" id="FOPP01000004">
    <property type="protein sequence ID" value="SFH00324.1"/>
    <property type="molecule type" value="Genomic_DNA"/>
</dbReference>
<sequence>MKKYTYILILAVVATTIVSCKKFLNIVPVDNLSGNNFWQTKTDVEGFTNGLYARFRGKVGQGSGFSQVADLRSAPLISSGAGNYINLMSTNNLRSLSADGQWTGGYNFRTNTRWKEFFDVVAAANILYAKIDEVPAGVLSDTERKQYKAEAVFMRNLSYFMMVRLFGDVPYYTSAFSEERLPRTPMVTVLRNCIADMDAVKGDLPWTYSDPSLIGVRAMRGSAIALLMHMNMWAAGFDQAEANRNNYYDAVISLGKELETSTDYRLLPYDNEQYKVIFKGRTKESLFEVFQNANNGEKLSQYSNVGFLLSHYPLKGSVNTTNSLAYYEKEWMDKIYSEGAPDGRKDAWFENRTVNNGTFQFKKFANVYAEGLNILNDDNVIIFRLSDAYLLAAEANANRDSEGEAKRYLNMVRDRANATVITSTGANLKDDIYYERVRELMGEGHYFYDLVRTKKITESKYAKNPISVTDFNAGAWTWPIDPVALVNNPNMTLNNYWR</sequence>
<dbReference type="InterPro" id="IPR011990">
    <property type="entry name" value="TPR-like_helical_dom_sf"/>
</dbReference>
<dbReference type="Pfam" id="PF14322">
    <property type="entry name" value="SusD-like_3"/>
    <property type="match status" value="1"/>
</dbReference>
<dbReference type="Gene3D" id="1.25.40.390">
    <property type="match status" value="1"/>
</dbReference>
<keyword evidence="3" id="KW-0732">Signal</keyword>
<dbReference type="PROSITE" id="PS51257">
    <property type="entry name" value="PROKAR_LIPOPROTEIN"/>
    <property type="match status" value="1"/>
</dbReference>
<evidence type="ECO:0000256" key="3">
    <source>
        <dbReference type="ARBA" id="ARBA00022729"/>
    </source>
</evidence>
<dbReference type="AlphaFoldDB" id="A0A1I2WGE4"/>
<dbReference type="OrthoDB" id="9773740at2"/>
<evidence type="ECO:0000256" key="4">
    <source>
        <dbReference type="ARBA" id="ARBA00023136"/>
    </source>
</evidence>
<dbReference type="CDD" id="cd08977">
    <property type="entry name" value="SusD"/>
    <property type="match status" value="1"/>
</dbReference>
<accession>A0A1I2WGE4</accession>
<proteinExistence type="inferred from homology"/>
<feature type="domain" description="RagB/SusD" evidence="6">
    <location>
        <begin position="330"/>
        <end position="497"/>
    </location>
</feature>
<reference evidence="8 9" key="1">
    <citation type="submission" date="2016-10" db="EMBL/GenBank/DDBJ databases">
        <authorList>
            <person name="de Groot N.N."/>
        </authorList>
    </citation>
    <scope>NUCLEOTIDE SEQUENCE [LARGE SCALE GENOMIC DNA]</scope>
    <source>
        <strain evidence="8 9">DSM 18684</strain>
    </source>
</reference>
<keyword evidence="9" id="KW-1185">Reference proteome</keyword>
<keyword evidence="5" id="KW-0998">Cell outer membrane</keyword>
<feature type="domain" description="SusD-like N-terminal" evidence="7">
    <location>
        <begin position="90"/>
        <end position="227"/>
    </location>
</feature>
<gene>
    <name evidence="8" type="ORF">SAMN04489864_10433</name>
</gene>
<dbReference type="Pfam" id="PF07980">
    <property type="entry name" value="SusD_RagB"/>
    <property type="match status" value="1"/>
</dbReference>
<evidence type="ECO:0000256" key="1">
    <source>
        <dbReference type="ARBA" id="ARBA00004442"/>
    </source>
</evidence>
<dbReference type="InterPro" id="IPR012944">
    <property type="entry name" value="SusD_RagB_dom"/>
</dbReference>
<evidence type="ECO:0000259" key="7">
    <source>
        <dbReference type="Pfam" id="PF14322"/>
    </source>
</evidence>
<comment type="similarity">
    <text evidence="2">Belongs to the SusD family.</text>
</comment>
<name>A0A1I2WGE4_9SPHI</name>
<organism evidence="8 9">
    <name type="scientific">Pedobacter insulae</name>
    <dbReference type="NCBI Taxonomy" id="414048"/>
    <lineage>
        <taxon>Bacteria</taxon>
        <taxon>Pseudomonadati</taxon>
        <taxon>Bacteroidota</taxon>
        <taxon>Sphingobacteriia</taxon>
        <taxon>Sphingobacteriales</taxon>
        <taxon>Sphingobacteriaceae</taxon>
        <taxon>Pedobacter</taxon>
    </lineage>
</organism>
<dbReference type="STRING" id="414048.SAMN04489864_10433"/>
<evidence type="ECO:0000256" key="5">
    <source>
        <dbReference type="ARBA" id="ARBA00023237"/>
    </source>
</evidence>
<comment type="subcellular location">
    <subcellularLocation>
        <location evidence="1">Cell outer membrane</location>
    </subcellularLocation>
</comment>
<protein>
    <submittedName>
        <fullName evidence="8">Starch-binding associating with outer membrane</fullName>
    </submittedName>
</protein>
<dbReference type="Proteomes" id="UP000199666">
    <property type="component" value="Unassembled WGS sequence"/>
</dbReference>
<evidence type="ECO:0000259" key="6">
    <source>
        <dbReference type="Pfam" id="PF07980"/>
    </source>
</evidence>
<evidence type="ECO:0000313" key="8">
    <source>
        <dbReference type="EMBL" id="SFH00324.1"/>
    </source>
</evidence>
<keyword evidence="4" id="KW-0472">Membrane</keyword>
<dbReference type="InterPro" id="IPR033985">
    <property type="entry name" value="SusD-like_N"/>
</dbReference>
<evidence type="ECO:0000256" key="2">
    <source>
        <dbReference type="ARBA" id="ARBA00006275"/>
    </source>
</evidence>
<dbReference type="SUPFAM" id="SSF48452">
    <property type="entry name" value="TPR-like"/>
    <property type="match status" value="1"/>
</dbReference>
<evidence type="ECO:0000313" key="9">
    <source>
        <dbReference type="Proteomes" id="UP000199666"/>
    </source>
</evidence>